<evidence type="ECO:0000256" key="12">
    <source>
        <dbReference type="SAM" id="Phobius"/>
    </source>
</evidence>
<evidence type="ECO:0000256" key="9">
    <source>
        <dbReference type="ARBA" id="ARBA00023136"/>
    </source>
</evidence>
<feature type="region of interest" description="Disordered" evidence="11">
    <location>
        <begin position="1"/>
        <end position="37"/>
    </location>
</feature>
<dbReference type="InterPro" id="IPR003929">
    <property type="entry name" value="K_chnl_BK_asu"/>
</dbReference>
<dbReference type="Pfam" id="PF03493">
    <property type="entry name" value="BK_channel_a"/>
    <property type="match status" value="1"/>
</dbReference>
<keyword evidence="2" id="KW-0813">Transport</keyword>
<feature type="transmembrane region" description="Helical" evidence="12">
    <location>
        <begin position="242"/>
        <end position="263"/>
    </location>
</feature>
<evidence type="ECO:0000256" key="2">
    <source>
        <dbReference type="ARBA" id="ARBA00022448"/>
    </source>
</evidence>
<dbReference type="SUPFAM" id="SSF81324">
    <property type="entry name" value="Voltage-gated potassium channels"/>
    <property type="match status" value="1"/>
</dbReference>
<evidence type="ECO:0000256" key="10">
    <source>
        <dbReference type="ARBA" id="ARBA00023303"/>
    </source>
</evidence>
<dbReference type="InterPro" id="IPR005821">
    <property type="entry name" value="Ion_trans_dom"/>
</dbReference>
<keyword evidence="5" id="KW-0631">Potassium channel</keyword>
<name>A0A8T0I2G1_CERPU</name>
<feature type="domain" description="Ion transport" evidence="13">
    <location>
        <begin position="126"/>
        <end position="330"/>
    </location>
</feature>
<reference evidence="16" key="1">
    <citation type="submission" date="2020-06" db="EMBL/GenBank/DDBJ databases">
        <title>WGS assembly of Ceratodon purpureus strain R40.</title>
        <authorList>
            <person name="Carey S.B."/>
            <person name="Jenkins J."/>
            <person name="Shu S."/>
            <person name="Lovell J.T."/>
            <person name="Sreedasyam A."/>
            <person name="Maumus F."/>
            <person name="Tiley G.P."/>
            <person name="Fernandez-Pozo N."/>
            <person name="Barry K."/>
            <person name="Chen C."/>
            <person name="Wang M."/>
            <person name="Lipzen A."/>
            <person name="Daum C."/>
            <person name="Saski C.A."/>
            <person name="Payton A.C."/>
            <person name="Mcbreen J.C."/>
            <person name="Conrad R.E."/>
            <person name="Kollar L.M."/>
            <person name="Olsson S."/>
            <person name="Huttunen S."/>
            <person name="Landis J.B."/>
            <person name="Wickett N.J."/>
            <person name="Johnson M.G."/>
            <person name="Rensing S.A."/>
            <person name="Grimwood J."/>
            <person name="Schmutz J."/>
            <person name="Mcdaniel S.F."/>
        </authorList>
    </citation>
    <scope>NUCLEOTIDE SEQUENCE</scope>
    <source>
        <strain evidence="16">R40</strain>
    </source>
</reference>
<dbReference type="Gene3D" id="1.20.120.350">
    <property type="entry name" value="Voltage-gated potassium channels. Chain C"/>
    <property type="match status" value="1"/>
</dbReference>
<feature type="compositionally biased region" description="Basic and acidic residues" evidence="11">
    <location>
        <begin position="1"/>
        <end position="16"/>
    </location>
</feature>
<dbReference type="InterPro" id="IPR003148">
    <property type="entry name" value="RCK_N"/>
</dbReference>
<comment type="subcellular location">
    <subcellularLocation>
        <location evidence="1">Membrane</location>
        <topology evidence="1">Multi-pass membrane protein</topology>
    </subcellularLocation>
</comment>
<evidence type="ECO:0000256" key="3">
    <source>
        <dbReference type="ARBA" id="ARBA00022538"/>
    </source>
</evidence>
<dbReference type="GO" id="GO:0016020">
    <property type="term" value="C:membrane"/>
    <property type="evidence" value="ECO:0007669"/>
    <property type="project" value="UniProtKB-SubCell"/>
</dbReference>
<dbReference type="InterPro" id="IPR047871">
    <property type="entry name" value="K_chnl_Slo-like"/>
</dbReference>
<dbReference type="PANTHER" id="PTHR10027:SF39">
    <property type="entry name" value="CALCIUM-ACTIVATED POTASSIUM CHANNEL BK ALPHA SUBUNIT DOMAIN-CONTAINING PROTEIN"/>
    <property type="match status" value="1"/>
</dbReference>
<evidence type="ECO:0000256" key="7">
    <source>
        <dbReference type="ARBA" id="ARBA00022989"/>
    </source>
</evidence>
<feature type="region of interest" description="Disordered" evidence="11">
    <location>
        <begin position="694"/>
        <end position="787"/>
    </location>
</feature>
<dbReference type="EMBL" id="CM026425">
    <property type="protein sequence ID" value="KAG0577306.1"/>
    <property type="molecule type" value="Genomic_DNA"/>
</dbReference>
<keyword evidence="7 12" id="KW-1133">Transmembrane helix</keyword>
<feature type="transmembrane region" description="Helical" evidence="12">
    <location>
        <begin position="284"/>
        <end position="303"/>
    </location>
</feature>
<comment type="caution">
    <text evidence="16">The sequence shown here is derived from an EMBL/GenBank/DDBJ whole genome shotgun (WGS) entry which is preliminary data.</text>
</comment>
<dbReference type="EMBL" id="CM026425">
    <property type="protein sequence ID" value="KAG0577305.1"/>
    <property type="molecule type" value="Genomic_DNA"/>
</dbReference>
<evidence type="ECO:0000313" key="17">
    <source>
        <dbReference type="Proteomes" id="UP000822688"/>
    </source>
</evidence>
<feature type="domain" description="RCK N-terminal" evidence="15">
    <location>
        <begin position="841"/>
        <end position="965"/>
    </location>
</feature>
<keyword evidence="9 12" id="KW-0472">Membrane</keyword>
<keyword evidence="4 12" id="KW-0812">Transmembrane</keyword>
<evidence type="ECO:0000256" key="11">
    <source>
        <dbReference type="SAM" id="MobiDB-lite"/>
    </source>
</evidence>
<evidence type="ECO:0000256" key="4">
    <source>
        <dbReference type="ARBA" id="ARBA00022692"/>
    </source>
</evidence>
<dbReference type="PANTHER" id="PTHR10027">
    <property type="entry name" value="CALCIUM-ACTIVATED POTASSIUM CHANNEL ALPHA CHAIN"/>
    <property type="match status" value="1"/>
</dbReference>
<keyword evidence="17" id="KW-1185">Reference proteome</keyword>
<gene>
    <name evidence="16" type="ORF">KC19_5G146800</name>
</gene>
<dbReference type="Proteomes" id="UP000822688">
    <property type="component" value="Chromosome 5"/>
</dbReference>
<evidence type="ECO:0000256" key="5">
    <source>
        <dbReference type="ARBA" id="ARBA00022826"/>
    </source>
</evidence>
<evidence type="ECO:0000256" key="6">
    <source>
        <dbReference type="ARBA" id="ARBA00022958"/>
    </source>
</evidence>
<dbReference type="EMBL" id="CM026425">
    <property type="protein sequence ID" value="KAG0577304.1"/>
    <property type="molecule type" value="Genomic_DNA"/>
</dbReference>
<evidence type="ECO:0000313" key="16">
    <source>
        <dbReference type="EMBL" id="KAG0577306.1"/>
    </source>
</evidence>
<feature type="transmembrane region" description="Helical" evidence="12">
    <location>
        <begin position="182"/>
        <end position="204"/>
    </location>
</feature>
<dbReference type="Pfam" id="PF00520">
    <property type="entry name" value="Ion_trans"/>
    <property type="match status" value="1"/>
</dbReference>
<evidence type="ECO:0000259" key="14">
    <source>
        <dbReference type="Pfam" id="PF03493"/>
    </source>
</evidence>
<evidence type="ECO:0000256" key="1">
    <source>
        <dbReference type="ARBA" id="ARBA00004141"/>
    </source>
</evidence>
<evidence type="ECO:0000259" key="15">
    <source>
        <dbReference type="Pfam" id="PF22614"/>
    </source>
</evidence>
<keyword evidence="6" id="KW-0630">Potassium</keyword>
<evidence type="ECO:0000259" key="13">
    <source>
        <dbReference type="Pfam" id="PF00520"/>
    </source>
</evidence>
<organism evidence="16 17">
    <name type="scientific">Ceratodon purpureus</name>
    <name type="common">Fire moss</name>
    <name type="synonym">Dicranum purpureum</name>
    <dbReference type="NCBI Taxonomy" id="3225"/>
    <lineage>
        <taxon>Eukaryota</taxon>
        <taxon>Viridiplantae</taxon>
        <taxon>Streptophyta</taxon>
        <taxon>Embryophyta</taxon>
        <taxon>Bryophyta</taxon>
        <taxon>Bryophytina</taxon>
        <taxon>Bryopsida</taxon>
        <taxon>Dicranidae</taxon>
        <taxon>Pseudoditrichales</taxon>
        <taxon>Ditrichaceae</taxon>
        <taxon>Ceratodon</taxon>
    </lineage>
</organism>
<dbReference type="GO" id="GO:0005267">
    <property type="term" value="F:potassium channel activity"/>
    <property type="evidence" value="ECO:0007669"/>
    <property type="project" value="UniProtKB-KW"/>
</dbReference>
<dbReference type="AlphaFoldDB" id="A0A8T0I2G1"/>
<feature type="domain" description="RCK N-terminal" evidence="15">
    <location>
        <begin position="354"/>
        <end position="472"/>
    </location>
</feature>
<proteinExistence type="predicted"/>
<dbReference type="Gene3D" id="3.40.50.720">
    <property type="entry name" value="NAD(P)-binding Rossmann-like Domain"/>
    <property type="match status" value="2"/>
</dbReference>
<accession>A0A8T0I2G1</accession>
<feature type="transmembrane region" description="Helical" evidence="12">
    <location>
        <begin position="122"/>
        <end position="144"/>
    </location>
</feature>
<feature type="compositionally biased region" description="Basic and acidic residues" evidence="11">
    <location>
        <begin position="723"/>
        <end position="754"/>
    </location>
</feature>
<evidence type="ECO:0000256" key="8">
    <source>
        <dbReference type="ARBA" id="ARBA00023065"/>
    </source>
</evidence>
<dbReference type="Gene3D" id="1.10.287.70">
    <property type="match status" value="1"/>
</dbReference>
<dbReference type="EMBL" id="CM026425">
    <property type="protein sequence ID" value="KAG0577307.1"/>
    <property type="molecule type" value="Genomic_DNA"/>
</dbReference>
<feature type="domain" description="Calcium-activated potassium channel BK alpha subunit" evidence="14">
    <location>
        <begin position="495"/>
        <end position="582"/>
    </location>
</feature>
<sequence length="1133" mass="127623">MMLSRIRNEQANKDDQDTGDGAQEDLSDGASYTHPKGRAVDSSSVFVRSASMVATGTSPYERKSTESSFNRYYRYISALINSQYRKKNVDASSHVLETYHDSFLFGKVPASVKIRAALRGGLIGHIWHFLEFFLAITSGVLYVYSTYNEYTKGDWVNLAQNWISVAFLVDYVLRVYSESVRLYYIFSFWGLIDLLSALPIVYFFRNSQTLSFLRLLQFLRIIRVISLMSKLGIVGSTVLQQILLLVTSTFGAVFLTAGIFQYVEYSAAPASKKSQCPLQGCINFWDAFYFVIVTISTVGYGDITPSTQLGQLVAICTIIAALTILPVQIGKISYLASRRPYGGTFNGRKIIQSRYLILSGNISFQDLQSYLAEFFNPTHCEDLEIYPLRVTILGPYRPSFELKQLLSLYNGLVEFIEGSPIKQSDLDRICAKRATAFFLLADKEASDRDVEDAAQIVKALAVHRFCDKEVRVIVEVLEPLTQSSAVWDQTDNRVEVICPIRYHYKMIARSCFVKGLYTFITNLFTSEIKIKEVNPNSFASEYFHSFDNEVYPLIFPKPCYGMLFEEVVEFIFENYNVVLFALDVNVIDPERQERSRKVFLHPKGHIIDADDIGLVICWDLRTAYAISKFGDQDIEKKKWKKTKRLSTMELQKYRTGPIVDTHVTEHHPIAEHISYTAVNAESIESQLKSEICSRLSKGSRHGIEESRHGGKQGSTHGAQGSRHGADGSRHGADGSRHGADGSRHGAEGSKHGSEDAIESGYGRELSNGNDPGPFSSDDSDNDEGIYPRGMSLEKATELLLAWPPLRPAHVQPHPAVLERRQDVILQNLKERTIPVVALNVPHILVCCQSNWPQHIFYFVKELRRPDYPNPPIVILHRNEPTAYEWGKVGIFENVFFLKGSPIYELDLMRGGVLQAEKVVILGFHDTPVDLAGTGVEDVSKPQRRIPSAQRSDVDNIVICANVERLVGIEAEIVIVDMQHTLAFYNLRPKFEIQKQNVKKTDNRRNPDGLVHFGPPFMEGKAVSPALLGFLLRSSFYNRNTTSIVDQFLEGGHTIQNGTLSYNNPRILELIPIPKEYINKHYSDLFIGLLRDKGVLALGLYRGRGTMGAPTPYVYTNPFKETTVSEADLVYVIS</sequence>
<dbReference type="InterPro" id="IPR027359">
    <property type="entry name" value="Volt_channel_dom_sf"/>
</dbReference>
<protein>
    <submittedName>
        <fullName evidence="16">Uncharacterized protein</fullName>
    </submittedName>
</protein>
<dbReference type="Pfam" id="PF22614">
    <property type="entry name" value="Slo-like_RCK"/>
    <property type="match status" value="2"/>
</dbReference>
<keyword evidence="10" id="KW-0407">Ion channel</keyword>
<keyword evidence="8" id="KW-0406">Ion transport</keyword>
<keyword evidence="3" id="KW-0633">Potassium transport</keyword>